<dbReference type="OrthoDB" id="1928946at2759"/>
<comment type="similarity">
    <text evidence="1">Belongs to the FLX family.</text>
</comment>
<dbReference type="InterPro" id="IPR040353">
    <property type="entry name" value="FLX/FLX-like"/>
</dbReference>
<dbReference type="EMBL" id="BDDD01000079">
    <property type="protein sequence ID" value="GAV58682.1"/>
    <property type="molecule type" value="Genomic_DNA"/>
</dbReference>
<dbReference type="AlphaFoldDB" id="A0A1Q3BF83"/>
<dbReference type="PANTHER" id="PTHR33405">
    <property type="entry name" value="PROTEIN FLX-LIKE 2"/>
    <property type="match status" value="1"/>
</dbReference>
<keyword evidence="4 6" id="KW-0175">Coiled coil</keyword>
<evidence type="ECO:0000256" key="5">
    <source>
        <dbReference type="ARBA" id="ARBA00023089"/>
    </source>
</evidence>
<dbReference type="STRING" id="3775.A0A1Q3BF83"/>
<evidence type="ECO:0000256" key="7">
    <source>
        <dbReference type="SAM" id="MobiDB-lite"/>
    </source>
</evidence>
<name>A0A1Q3BF83_CEPFO</name>
<keyword evidence="5" id="KW-0287">Flowering</keyword>
<protein>
    <submittedName>
        <fullName evidence="9">Uncharacterized protein</fullName>
    </submittedName>
</protein>
<dbReference type="FunCoup" id="A0A1Q3BF83">
    <property type="interactions" value="231"/>
</dbReference>
<feature type="region of interest" description="Disordered" evidence="7">
    <location>
        <begin position="24"/>
        <end position="44"/>
    </location>
</feature>
<evidence type="ECO:0000313" key="10">
    <source>
        <dbReference type="Proteomes" id="UP000187406"/>
    </source>
</evidence>
<evidence type="ECO:0000256" key="6">
    <source>
        <dbReference type="SAM" id="Coils"/>
    </source>
</evidence>
<evidence type="ECO:0000313" key="9">
    <source>
        <dbReference type="EMBL" id="GAV66559.1"/>
    </source>
</evidence>
<dbReference type="InParanoid" id="A0A1Q3BF83"/>
<evidence type="ECO:0000256" key="3">
    <source>
        <dbReference type="ARBA" id="ARBA00022782"/>
    </source>
</evidence>
<evidence type="ECO:0000256" key="4">
    <source>
        <dbReference type="ARBA" id="ARBA00023054"/>
    </source>
</evidence>
<gene>
    <name evidence="8" type="ORF">CFOL_v3_02215</name>
    <name evidence="9" type="ORF">CFOL_v3_10069</name>
</gene>
<reference evidence="9" key="2">
    <citation type="journal article" date="2017" name="Nat. Ecol. Evol.">
        <title>Genome of the pitcher plant Cephalotus reveals genetic changes associated with carnivory.</title>
        <authorList>
            <person name="Fukushima K."/>
            <person name="Fang X."/>
            <person name="Alvarez-Ponce D."/>
            <person name="Cai H."/>
            <person name="Carretero-Paulet L."/>
            <person name="Chen C."/>
            <person name="Chang T."/>
            <person name="Farr K.M."/>
            <person name="Fujita T."/>
            <person name="Hiwatashi Y."/>
            <person name="Hoshi Y."/>
            <person name="Imai T."/>
            <person name="Kasahara M."/>
            <person name="Librado P."/>
            <person name="Mao L."/>
            <person name="Mori H."/>
            <person name="Nishiyama T."/>
            <person name="Nozawa M."/>
            <person name="Palfalvi G."/>
            <person name="Pollard S.T."/>
            <person name="Rozas J."/>
            <person name="Sanchez-Gracia A."/>
            <person name="Sankoff D."/>
            <person name="Shibata T.F."/>
            <person name="Shigenobu S."/>
            <person name="Sumikawa N."/>
            <person name="Uzawa T."/>
            <person name="Xie M."/>
            <person name="Zheng C."/>
            <person name="Pollock D.D."/>
            <person name="Albert V.A."/>
            <person name="Li S."/>
            <person name="Hasebe M."/>
        </authorList>
    </citation>
    <scope>NUCLEOTIDE SEQUENCE</scope>
    <source>
        <strain evidence="9">St1</strain>
    </source>
</reference>
<evidence type="ECO:0000313" key="8">
    <source>
        <dbReference type="EMBL" id="GAV58682.1"/>
    </source>
</evidence>
<keyword evidence="3" id="KW-0221">Differentiation</keyword>
<keyword evidence="2" id="KW-0217">Developmental protein</keyword>
<dbReference type="PANTHER" id="PTHR33405:SF17">
    <property type="entry name" value="PROTEIN FLC EXPRESSOR"/>
    <property type="match status" value="1"/>
</dbReference>
<dbReference type="EMBL" id="BDDD01000489">
    <property type="protein sequence ID" value="GAV66559.1"/>
    <property type="molecule type" value="Genomic_DNA"/>
</dbReference>
<evidence type="ECO:0000256" key="1">
    <source>
        <dbReference type="ARBA" id="ARBA00005405"/>
    </source>
</evidence>
<evidence type="ECO:0000256" key="2">
    <source>
        <dbReference type="ARBA" id="ARBA00022473"/>
    </source>
</evidence>
<feature type="coiled-coil region" evidence="6">
    <location>
        <begin position="201"/>
        <end position="235"/>
    </location>
</feature>
<reference evidence="10" key="1">
    <citation type="submission" date="2016-04" db="EMBL/GenBank/DDBJ databases">
        <title>Cephalotus genome sequencing.</title>
        <authorList>
            <person name="Fukushima K."/>
            <person name="Hasebe M."/>
            <person name="Fang X."/>
        </authorList>
    </citation>
    <scope>NUCLEOTIDE SEQUENCE [LARGE SCALE GENOMIC DNA]</scope>
    <source>
        <strain evidence="10">cv. St1</strain>
    </source>
</reference>
<proteinExistence type="inferred from homology"/>
<organism evidence="9 10">
    <name type="scientific">Cephalotus follicularis</name>
    <name type="common">Albany pitcher plant</name>
    <dbReference type="NCBI Taxonomy" id="3775"/>
    <lineage>
        <taxon>Eukaryota</taxon>
        <taxon>Viridiplantae</taxon>
        <taxon>Streptophyta</taxon>
        <taxon>Embryophyta</taxon>
        <taxon>Tracheophyta</taxon>
        <taxon>Spermatophyta</taxon>
        <taxon>Magnoliopsida</taxon>
        <taxon>eudicotyledons</taxon>
        <taxon>Gunneridae</taxon>
        <taxon>Pentapetalae</taxon>
        <taxon>rosids</taxon>
        <taxon>fabids</taxon>
        <taxon>Oxalidales</taxon>
        <taxon>Cephalotaceae</taxon>
        <taxon>Cephalotus</taxon>
    </lineage>
</organism>
<sequence>MAGRNHNLRESHSARIQHHQVDDPRLHHHHHRRSPNQPSEPPRSHLLEDRIAIQHREIQSLLLDNQRLSAVHVALKEELVLAEREIRHLSAAAADVKAERDAQVREVYERSLKLDAEVRTIDAMHAELDQVRAHVQKLGEIKQELTARLEAIDGDIAKARKDAQQVPVIKCEIDTFHKEIQKGRAAIEYEKKTHASNLEHKQAMEKNMLAVAREIEKLTAELADAEKRARAAAAAASANPSPGFAITYSNTDMAYGGNLHPNSYGMHQV</sequence>
<dbReference type="GO" id="GO:0009908">
    <property type="term" value="P:flower development"/>
    <property type="evidence" value="ECO:0007669"/>
    <property type="project" value="UniProtKB-KW"/>
</dbReference>
<feature type="non-terminal residue" evidence="9">
    <location>
        <position position="269"/>
    </location>
</feature>
<keyword evidence="10" id="KW-1185">Reference proteome</keyword>
<comment type="caution">
    <text evidence="9">The sequence shown here is derived from an EMBL/GenBank/DDBJ whole genome shotgun (WGS) entry which is preliminary data.</text>
</comment>
<accession>A0A1Q3BF83</accession>
<dbReference type="GO" id="GO:0030154">
    <property type="term" value="P:cell differentiation"/>
    <property type="evidence" value="ECO:0007669"/>
    <property type="project" value="UniProtKB-KW"/>
</dbReference>
<feature type="coiled-coil region" evidence="6">
    <location>
        <begin position="65"/>
        <end position="99"/>
    </location>
</feature>
<dbReference type="Proteomes" id="UP000187406">
    <property type="component" value="Unassembled WGS sequence"/>
</dbReference>